<sequence>MGRAPSLEFRSTVFPIIAHVIEAITQHPDQDRLVIERPESTDAMAGSTCNPETTFSGALDGVPDRLAAERLPPYVTETNGSSEKSKATCAVAAVEPLVEFVDFHGRKFRLPVEDCRCIHSTRTLVAREIKLEDDSFEFWIGEFLITERMWASQVNPGAVIVLRTSVTSGSSLFLPPPPPPPPPTPQTSKTPPISAPLLKYSEIWNAEGPHTLPFSGCGDRIFSFFGHSIPASLESLNLYRKLRERAPPERWSDLHGNAVLCGRATALDRPQVNIGPVLAGRLSELQGIGGCSYVLVRKAELIRSFRDKDASAHLDGDSIYQWVSYLSLEHAQAGLVESLGLGYSIVGNWAELNISKTITVKWAHLVSKKMVVEEGKINAVVDALSFTGWQRLQHLVCGISS</sequence>
<evidence type="ECO:0000313" key="3">
    <source>
        <dbReference type="Proteomes" id="UP000800093"/>
    </source>
</evidence>
<accession>A0A9P4N1D6</accession>
<dbReference type="Proteomes" id="UP000800093">
    <property type="component" value="Unassembled WGS sequence"/>
</dbReference>
<organism evidence="2 3">
    <name type="scientific">Lojkania enalia</name>
    <dbReference type="NCBI Taxonomy" id="147567"/>
    <lineage>
        <taxon>Eukaryota</taxon>
        <taxon>Fungi</taxon>
        <taxon>Dikarya</taxon>
        <taxon>Ascomycota</taxon>
        <taxon>Pezizomycotina</taxon>
        <taxon>Dothideomycetes</taxon>
        <taxon>Pleosporomycetidae</taxon>
        <taxon>Pleosporales</taxon>
        <taxon>Pleosporales incertae sedis</taxon>
        <taxon>Lojkania</taxon>
    </lineage>
</organism>
<proteinExistence type="predicted"/>
<dbReference type="AlphaFoldDB" id="A0A9P4N1D6"/>
<evidence type="ECO:0000256" key="1">
    <source>
        <dbReference type="SAM" id="MobiDB-lite"/>
    </source>
</evidence>
<keyword evidence="3" id="KW-1185">Reference proteome</keyword>
<reference evidence="3" key="1">
    <citation type="journal article" date="2020" name="Stud. Mycol.">
        <title>101 Dothideomycetes genomes: A test case for predicting lifestyles and emergence of pathogens.</title>
        <authorList>
            <person name="Haridas S."/>
            <person name="Albert R."/>
            <person name="Binder M."/>
            <person name="Bloem J."/>
            <person name="LaButti K."/>
            <person name="Salamov A."/>
            <person name="Andreopoulos B."/>
            <person name="Baker S."/>
            <person name="Barry K."/>
            <person name="Bills G."/>
            <person name="Bluhm B."/>
            <person name="Cannon C."/>
            <person name="Castanera R."/>
            <person name="Culley D."/>
            <person name="Daum C."/>
            <person name="Ezra D."/>
            <person name="Gonzalez J."/>
            <person name="Henrissat B."/>
            <person name="Kuo A."/>
            <person name="Liang C."/>
            <person name="Lipzen A."/>
            <person name="Lutzoni F."/>
            <person name="Magnuson J."/>
            <person name="Mondo S."/>
            <person name="Nolan M."/>
            <person name="Ohm R."/>
            <person name="Pangilinan J."/>
            <person name="Park H.-J."/>
            <person name="Ramirez L."/>
            <person name="Alfaro M."/>
            <person name="Sun H."/>
            <person name="Tritt A."/>
            <person name="Yoshinaga Y."/>
            <person name="Zwiers L.-H."/>
            <person name="Turgeon B."/>
            <person name="Goodwin S."/>
            <person name="Spatafora J."/>
            <person name="Crous P."/>
            <person name="Grigoriev I."/>
        </authorList>
    </citation>
    <scope>NUCLEOTIDE SEQUENCE [LARGE SCALE GENOMIC DNA]</scope>
    <source>
        <strain evidence="3">CBS 304.66</strain>
    </source>
</reference>
<dbReference type="EMBL" id="ML986749">
    <property type="protein sequence ID" value="KAF2258629.1"/>
    <property type="molecule type" value="Genomic_DNA"/>
</dbReference>
<feature type="region of interest" description="Disordered" evidence="1">
    <location>
        <begin position="171"/>
        <end position="192"/>
    </location>
</feature>
<name>A0A9P4N1D6_9PLEO</name>
<feature type="compositionally biased region" description="Pro residues" evidence="1">
    <location>
        <begin position="174"/>
        <end position="185"/>
    </location>
</feature>
<evidence type="ECO:0000313" key="2">
    <source>
        <dbReference type="EMBL" id="KAF2258629.1"/>
    </source>
</evidence>
<dbReference type="OrthoDB" id="3904910at2759"/>
<gene>
    <name evidence="2" type="ORF">CC78DRAFT_621668</name>
</gene>
<protein>
    <submittedName>
        <fullName evidence="2">Uncharacterized protein</fullName>
    </submittedName>
</protein>
<comment type="caution">
    <text evidence="2">The sequence shown here is derived from an EMBL/GenBank/DDBJ whole genome shotgun (WGS) entry which is preliminary data.</text>
</comment>